<dbReference type="GO" id="GO:0006508">
    <property type="term" value="P:proteolysis"/>
    <property type="evidence" value="ECO:0007669"/>
    <property type="project" value="UniProtKB-KW"/>
</dbReference>
<keyword evidence="7" id="KW-0645">Protease</keyword>
<dbReference type="OrthoDB" id="169619at2157"/>
<evidence type="ECO:0000259" key="6">
    <source>
        <dbReference type="Pfam" id="PF01694"/>
    </source>
</evidence>
<comment type="subcellular location">
    <subcellularLocation>
        <location evidence="1">Membrane</location>
        <topology evidence="1">Multi-pass membrane protein</topology>
    </subcellularLocation>
</comment>
<dbReference type="PANTHER" id="PTHR43066">
    <property type="entry name" value="RHOMBOID-RELATED PROTEIN"/>
    <property type="match status" value="1"/>
</dbReference>
<feature type="transmembrane region" description="Helical" evidence="5">
    <location>
        <begin position="148"/>
        <end position="164"/>
    </location>
</feature>
<accession>A0A343TH53</accession>
<evidence type="ECO:0000313" key="7">
    <source>
        <dbReference type="EMBL" id="AUX08425.1"/>
    </source>
</evidence>
<feature type="transmembrane region" description="Helical" evidence="5">
    <location>
        <begin position="83"/>
        <end position="103"/>
    </location>
</feature>
<protein>
    <submittedName>
        <fullName evidence="7">Rhomboid family protein/intramembrane serine protease</fullName>
    </submittedName>
</protein>
<dbReference type="GeneID" id="37877124"/>
<feature type="transmembrane region" description="Helical" evidence="5">
    <location>
        <begin position="12"/>
        <end position="38"/>
    </location>
</feature>
<dbReference type="SUPFAM" id="SSF144091">
    <property type="entry name" value="Rhomboid-like"/>
    <property type="match status" value="1"/>
</dbReference>
<dbReference type="InterPro" id="IPR022764">
    <property type="entry name" value="Peptidase_S54_rhomboid_dom"/>
</dbReference>
<dbReference type="AlphaFoldDB" id="A0A343TH53"/>
<dbReference type="KEGG" id="hdf:AArcSl_0780"/>
<proteinExistence type="predicted"/>
<evidence type="ECO:0000256" key="5">
    <source>
        <dbReference type="SAM" id="Phobius"/>
    </source>
</evidence>
<feature type="transmembrane region" description="Helical" evidence="5">
    <location>
        <begin position="109"/>
        <end position="128"/>
    </location>
</feature>
<dbReference type="RefSeq" id="WP_119815316.1">
    <property type="nucleotide sequence ID" value="NZ_CP025066.1"/>
</dbReference>
<dbReference type="EMBL" id="CP025066">
    <property type="protein sequence ID" value="AUX08425.1"/>
    <property type="molecule type" value="Genomic_DNA"/>
</dbReference>
<dbReference type="Pfam" id="PF01694">
    <property type="entry name" value="Rhomboid"/>
    <property type="match status" value="1"/>
</dbReference>
<evidence type="ECO:0000256" key="1">
    <source>
        <dbReference type="ARBA" id="ARBA00004141"/>
    </source>
</evidence>
<dbReference type="Gene3D" id="1.20.1540.10">
    <property type="entry name" value="Rhomboid-like"/>
    <property type="match status" value="1"/>
</dbReference>
<dbReference type="PANTHER" id="PTHR43066:SF11">
    <property type="entry name" value="PEPTIDASE S54 RHOMBOID DOMAIN-CONTAINING PROTEIN"/>
    <property type="match status" value="1"/>
</dbReference>
<gene>
    <name evidence="7" type="ORF">AArcSl_0780</name>
</gene>
<evidence type="ECO:0000256" key="4">
    <source>
        <dbReference type="ARBA" id="ARBA00023136"/>
    </source>
</evidence>
<reference evidence="8" key="1">
    <citation type="submission" date="2017-11" db="EMBL/GenBank/DDBJ databases">
        <title>Phenotypic and genomic properties of facultatively anaerobic sulfur-reducing natronoarchaea from hypersaline soda lakes.</title>
        <authorList>
            <person name="Sorokin D.Y."/>
            <person name="Kublanov I.V."/>
            <person name="Roman P."/>
            <person name="Sinninghe Damste J.S."/>
            <person name="Golyshin P.N."/>
            <person name="Rojo D."/>
            <person name="Ciordia S."/>
            <person name="Mena M.D.C."/>
            <person name="Ferrer M."/>
            <person name="Messina E."/>
            <person name="Smedile F."/>
            <person name="La Spada G."/>
            <person name="La Cono V."/>
            <person name="Yakimov M.M."/>
        </authorList>
    </citation>
    <scope>NUCLEOTIDE SEQUENCE [LARGE SCALE GENOMIC DNA]</scope>
    <source>
        <strain evidence="8">AArc-Sl</strain>
    </source>
</reference>
<dbReference type="GO" id="GO:0004252">
    <property type="term" value="F:serine-type endopeptidase activity"/>
    <property type="evidence" value="ECO:0007669"/>
    <property type="project" value="InterPro"/>
</dbReference>
<keyword evidence="4 5" id="KW-0472">Membrane</keyword>
<dbReference type="Proteomes" id="UP000263012">
    <property type="component" value="Chromosome"/>
</dbReference>
<feature type="transmembrane region" description="Helical" evidence="5">
    <location>
        <begin position="170"/>
        <end position="190"/>
    </location>
</feature>
<name>A0A343TH53_9EURY</name>
<dbReference type="InterPro" id="IPR035952">
    <property type="entry name" value="Rhomboid-like_sf"/>
</dbReference>
<evidence type="ECO:0000313" key="8">
    <source>
        <dbReference type="Proteomes" id="UP000263012"/>
    </source>
</evidence>
<keyword evidence="7" id="KW-0378">Hydrolase</keyword>
<sequence length="198" mass="20891">MSSLRRSPTLETLAAFVIVYILQRLTALAGLAAVLFVLSAPVSIAPWTVVTSVYAHANLAHLFGNALALVIVGPLVARRTTRLRFHLFFVSTGAIAGIAEVWFGGLVGARAVLGASGAVFALMGYLLAGNRVSAALFDRIEVSPRMQLVLFVGLAVVVTIATWGPGIALVAHFTGLVLGLIAGRLGLLSVTNRNRRYK</sequence>
<evidence type="ECO:0000256" key="2">
    <source>
        <dbReference type="ARBA" id="ARBA00022692"/>
    </source>
</evidence>
<keyword evidence="8" id="KW-1185">Reference proteome</keyword>
<keyword evidence="2 5" id="KW-0812">Transmembrane</keyword>
<keyword evidence="3 5" id="KW-1133">Transmembrane helix</keyword>
<organism evidence="7 8">
    <name type="scientific">Halalkaliarchaeum desulfuricum</name>
    <dbReference type="NCBI Taxonomy" id="2055893"/>
    <lineage>
        <taxon>Archaea</taxon>
        <taxon>Methanobacteriati</taxon>
        <taxon>Methanobacteriota</taxon>
        <taxon>Stenosarchaea group</taxon>
        <taxon>Halobacteria</taxon>
        <taxon>Halobacteriales</taxon>
        <taxon>Haloferacaceae</taxon>
        <taxon>Halalkaliarchaeum</taxon>
    </lineage>
</organism>
<dbReference type="GO" id="GO:0016020">
    <property type="term" value="C:membrane"/>
    <property type="evidence" value="ECO:0007669"/>
    <property type="project" value="UniProtKB-SubCell"/>
</dbReference>
<feature type="transmembrane region" description="Helical" evidence="5">
    <location>
        <begin position="58"/>
        <end position="76"/>
    </location>
</feature>
<evidence type="ECO:0000256" key="3">
    <source>
        <dbReference type="ARBA" id="ARBA00022989"/>
    </source>
</evidence>
<feature type="domain" description="Peptidase S54 rhomboid" evidence="6">
    <location>
        <begin position="47"/>
        <end position="185"/>
    </location>
</feature>